<protein>
    <submittedName>
        <fullName evidence="2">Uncharacterized protein</fullName>
    </submittedName>
</protein>
<dbReference type="EMBL" id="CT573213">
    <property type="protein sequence ID" value="CAJ61638.1"/>
    <property type="molecule type" value="Genomic_DNA"/>
</dbReference>
<dbReference type="Proteomes" id="UP000000657">
    <property type="component" value="Chromosome"/>
</dbReference>
<gene>
    <name evidence="2" type="ordered locus">FRAAL2994</name>
</gene>
<accession>Q0RLG6</accession>
<feature type="region of interest" description="Disordered" evidence="1">
    <location>
        <begin position="61"/>
        <end position="90"/>
    </location>
</feature>
<dbReference type="HOGENOM" id="CLU_1989372_0_0_11"/>
<proteinExistence type="predicted"/>
<organism evidence="2 3">
    <name type="scientific">Frankia alni (strain DSM 45986 / CECT 9034 / ACN14a)</name>
    <dbReference type="NCBI Taxonomy" id="326424"/>
    <lineage>
        <taxon>Bacteria</taxon>
        <taxon>Bacillati</taxon>
        <taxon>Actinomycetota</taxon>
        <taxon>Actinomycetes</taxon>
        <taxon>Frankiales</taxon>
        <taxon>Frankiaceae</taxon>
        <taxon>Frankia</taxon>
    </lineage>
</organism>
<sequence>MMELSVTPGAQVPLACEASEDPPAPHAASIVAAAITATATLVRKTRMSHLSIVVEYRPSPRGDDVQLPWNPETRQHRETSAAKPTARYSVTRPARQRRLVAVTLTREFAYCQSSEKIFRLLSTEA</sequence>
<evidence type="ECO:0000256" key="1">
    <source>
        <dbReference type="SAM" id="MobiDB-lite"/>
    </source>
</evidence>
<keyword evidence="3" id="KW-1185">Reference proteome</keyword>
<evidence type="ECO:0000313" key="2">
    <source>
        <dbReference type="EMBL" id="CAJ61638.1"/>
    </source>
</evidence>
<evidence type="ECO:0000313" key="3">
    <source>
        <dbReference type="Proteomes" id="UP000000657"/>
    </source>
</evidence>
<dbReference type="AlphaFoldDB" id="Q0RLG6"/>
<dbReference type="KEGG" id="fal:FRAAL2994"/>
<name>Q0RLG6_FRAAA</name>
<reference evidence="2 3" key="1">
    <citation type="journal article" date="2007" name="Genome Res.">
        <title>Genome characteristics of facultatively symbiotic Frankia sp. strains reflect host range and host plant biogeography.</title>
        <authorList>
            <person name="Normand P."/>
            <person name="Lapierre P."/>
            <person name="Tisa L.S."/>
            <person name="Gogarten J.P."/>
            <person name="Alloisio N."/>
            <person name="Bagnarol E."/>
            <person name="Bassi C.A."/>
            <person name="Berry A.M."/>
            <person name="Bickhart D.M."/>
            <person name="Choisne N."/>
            <person name="Couloux A."/>
            <person name="Cournoyer B."/>
            <person name="Cruveiller S."/>
            <person name="Daubin V."/>
            <person name="Demange N."/>
            <person name="Francino M.P."/>
            <person name="Goltsman E."/>
            <person name="Huang Y."/>
            <person name="Kopp O.R."/>
            <person name="Labarre L."/>
            <person name="Lapidus A."/>
            <person name="Lavire C."/>
            <person name="Marechal J."/>
            <person name="Martinez M."/>
            <person name="Mastronunzio J.E."/>
            <person name="Mullin B.C."/>
            <person name="Niemann J."/>
            <person name="Pujic P."/>
            <person name="Rawnsley T."/>
            <person name="Rouy Z."/>
            <person name="Schenowitz C."/>
            <person name="Sellstedt A."/>
            <person name="Tavares F."/>
            <person name="Tomkins J.P."/>
            <person name="Vallenet D."/>
            <person name="Valverde C."/>
            <person name="Wall L.G."/>
            <person name="Wang Y."/>
            <person name="Medigue C."/>
            <person name="Benson D.R."/>
        </authorList>
    </citation>
    <scope>NUCLEOTIDE SEQUENCE [LARGE SCALE GENOMIC DNA]</scope>
    <source>
        <strain evidence="3">DSM 45986 / CECT 9034 / ACN14a</strain>
    </source>
</reference>